<accession>X1E1K3</accession>
<name>X1E1K3_9ZZZZ</name>
<proteinExistence type="predicted"/>
<dbReference type="EMBL" id="BARU01003762">
    <property type="protein sequence ID" value="GAH27151.1"/>
    <property type="molecule type" value="Genomic_DNA"/>
</dbReference>
<feature type="non-terminal residue" evidence="1">
    <location>
        <position position="1"/>
    </location>
</feature>
<dbReference type="PANTHER" id="PTHR43293">
    <property type="entry name" value="ACETATE COA-TRANSFERASE YDIF"/>
    <property type="match status" value="1"/>
</dbReference>
<dbReference type="SUPFAM" id="SSF100950">
    <property type="entry name" value="NagB/RpiA/CoA transferase-like"/>
    <property type="match status" value="1"/>
</dbReference>
<comment type="caution">
    <text evidence="1">The sequence shown here is derived from an EMBL/GenBank/DDBJ whole genome shotgun (WGS) entry which is preliminary data.</text>
</comment>
<dbReference type="PANTHER" id="PTHR43293:SF1">
    <property type="entry name" value="ACETATE COA-TRANSFERASE YDIF"/>
    <property type="match status" value="1"/>
</dbReference>
<gene>
    <name evidence="1" type="ORF">S03H2_07937</name>
</gene>
<sequence length="179" mass="19764">SLNPIAIIDAPYQFDFFDGGGVDVAFLGAAEIDRHGNVNVSKFGSHIAGCGGFINISQNAKKVVFCCTFTTGGLKTKIEDGKLNIIQEGKIKKFVKDVEQITFSGEYARQINNQEVLYITERAVFRLNSTGLKLIEIAPGINIEEDVLNLMDFEIEIADNIHKMDSKIFNANLMNLEIS</sequence>
<dbReference type="AlphaFoldDB" id="X1E1K3"/>
<protein>
    <recommendedName>
        <fullName evidence="2">Acyl CoA:acetate/3-ketoacid CoA transferase</fullName>
    </recommendedName>
</protein>
<dbReference type="Gene3D" id="3.40.1080.10">
    <property type="entry name" value="Glutaconate Coenzyme A-transferase"/>
    <property type="match status" value="1"/>
</dbReference>
<dbReference type="InterPro" id="IPR037171">
    <property type="entry name" value="NagB/RpiA_transferase-like"/>
</dbReference>
<organism evidence="1">
    <name type="scientific">marine sediment metagenome</name>
    <dbReference type="NCBI Taxonomy" id="412755"/>
    <lineage>
        <taxon>unclassified sequences</taxon>
        <taxon>metagenomes</taxon>
        <taxon>ecological metagenomes</taxon>
    </lineage>
</organism>
<evidence type="ECO:0000313" key="1">
    <source>
        <dbReference type="EMBL" id="GAH27151.1"/>
    </source>
</evidence>
<reference evidence="1" key="1">
    <citation type="journal article" date="2014" name="Front. Microbiol.">
        <title>High frequency of phylogenetically diverse reductive dehalogenase-homologous genes in deep subseafloor sedimentary metagenomes.</title>
        <authorList>
            <person name="Kawai M."/>
            <person name="Futagami T."/>
            <person name="Toyoda A."/>
            <person name="Takaki Y."/>
            <person name="Nishi S."/>
            <person name="Hori S."/>
            <person name="Arai W."/>
            <person name="Tsubouchi T."/>
            <person name="Morono Y."/>
            <person name="Uchiyama I."/>
            <person name="Ito T."/>
            <person name="Fujiyama A."/>
            <person name="Inagaki F."/>
            <person name="Takami H."/>
        </authorList>
    </citation>
    <scope>NUCLEOTIDE SEQUENCE</scope>
    <source>
        <strain evidence="1">Expedition CK06-06</strain>
    </source>
</reference>
<evidence type="ECO:0008006" key="2">
    <source>
        <dbReference type="Google" id="ProtNLM"/>
    </source>
</evidence>